<reference evidence="2" key="1">
    <citation type="submission" date="2021-01" db="EMBL/GenBank/DDBJ databases">
        <authorList>
            <person name="Corre E."/>
            <person name="Pelletier E."/>
            <person name="Niang G."/>
            <person name="Scheremetjew M."/>
            <person name="Finn R."/>
            <person name="Kale V."/>
            <person name="Holt S."/>
            <person name="Cochrane G."/>
            <person name="Meng A."/>
            <person name="Brown T."/>
            <person name="Cohen L."/>
        </authorList>
    </citation>
    <scope>NUCLEOTIDE SEQUENCE</scope>
    <source>
        <strain evidence="2">CCMP281</strain>
    </source>
</reference>
<evidence type="ECO:0000256" key="1">
    <source>
        <dbReference type="SAM" id="Phobius"/>
    </source>
</evidence>
<keyword evidence="1" id="KW-0812">Transmembrane</keyword>
<keyword evidence="1" id="KW-0472">Membrane</keyword>
<accession>A0A7S3BWB0</accession>
<dbReference type="InterPro" id="IPR010699">
    <property type="entry name" value="DUF1275"/>
</dbReference>
<feature type="transmembrane region" description="Helical" evidence="1">
    <location>
        <begin position="99"/>
        <end position="122"/>
    </location>
</feature>
<feature type="transmembrane region" description="Helical" evidence="1">
    <location>
        <begin position="21"/>
        <end position="41"/>
    </location>
</feature>
<organism evidence="2">
    <name type="scientific">Haptolina ericina</name>
    <dbReference type="NCBI Taxonomy" id="156174"/>
    <lineage>
        <taxon>Eukaryota</taxon>
        <taxon>Haptista</taxon>
        <taxon>Haptophyta</taxon>
        <taxon>Prymnesiophyceae</taxon>
        <taxon>Prymnesiales</taxon>
        <taxon>Prymnesiaceae</taxon>
        <taxon>Haptolina</taxon>
    </lineage>
</organism>
<name>A0A7S3BWB0_9EUKA</name>
<dbReference type="Pfam" id="PF06912">
    <property type="entry name" value="DUF1275"/>
    <property type="match status" value="1"/>
</dbReference>
<feature type="transmembrane region" description="Helical" evidence="1">
    <location>
        <begin position="128"/>
        <end position="144"/>
    </location>
</feature>
<evidence type="ECO:0008006" key="3">
    <source>
        <dbReference type="Google" id="ProtNLM"/>
    </source>
</evidence>
<dbReference type="AlphaFoldDB" id="A0A7S3BWB0"/>
<sequence length="170" mass="17939">MIGVIVFRLLDLNLTRRSPTTAAAPIVLALFLVHDAISLLAPACRWSALFLALGFGLVNAVSSESLGTITSMMTGHLQKLGNLCVTRFTGGLSRAQQNVAATSLTSLVAFSVGVAAATVAVATPPFRLPPILSVAGVAYAALFLEHDRRHSALFPGTDLCELDKYETVCR</sequence>
<proteinExistence type="predicted"/>
<dbReference type="EMBL" id="HBHX01064165">
    <property type="protein sequence ID" value="CAE0144778.1"/>
    <property type="molecule type" value="Transcribed_RNA"/>
</dbReference>
<gene>
    <name evidence="2" type="ORF">HERI1096_LOCUS35504</name>
</gene>
<protein>
    <recommendedName>
        <fullName evidence="3">DUF1275 domain-containing protein</fullName>
    </recommendedName>
</protein>
<feature type="transmembrane region" description="Helical" evidence="1">
    <location>
        <begin position="47"/>
        <end position="69"/>
    </location>
</feature>
<evidence type="ECO:0000313" key="2">
    <source>
        <dbReference type="EMBL" id="CAE0144778.1"/>
    </source>
</evidence>
<keyword evidence="1" id="KW-1133">Transmembrane helix</keyword>